<evidence type="ECO:0000313" key="7">
    <source>
        <dbReference type="Proteomes" id="UP000297245"/>
    </source>
</evidence>
<feature type="domain" description="ABC transporter" evidence="5">
    <location>
        <begin position="330"/>
        <end position="599"/>
    </location>
</feature>
<evidence type="ECO:0000259" key="5">
    <source>
        <dbReference type="PROSITE" id="PS50893"/>
    </source>
</evidence>
<dbReference type="SUPFAM" id="SSF52540">
    <property type="entry name" value="P-loop containing nucleoside triphosphate hydrolases"/>
    <property type="match status" value="2"/>
</dbReference>
<dbReference type="PROSITE" id="PS50893">
    <property type="entry name" value="ABC_TRANSPORTER_2"/>
    <property type="match status" value="2"/>
</dbReference>
<organism evidence="6 7">
    <name type="scientific">Dendrothele bispora (strain CBS 962.96)</name>
    <dbReference type="NCBI Taxonomy" id="1314807"/>
    <lineage>
        <taxon>Eukaryota</taxon>
        <taxon>Fungi</taxon>
        <taxon>Dikarya</taxon>
        <taxon>Basidiomycota</taxon>
        <taxon>Agaricomycotina</taxon>
        <taxon>Agaricomycetes</taxon>
        <taxon>Agaricomycetidae</taxon>
        <taxon>Agaricales</taxon>
        <taxon>Agaricales incertae sedis</taxon>
        <taxon>Dendrothele</taxon>
    </lineage>
</organism>
<dbReference type="GO" id="GO:0005524">
    <property type="term" value="F:ATP binding"/>
    <property type="evidence" value="ECO:0007669"/>
    <property type="project" value="UniProtKB-KW"/>
</dbReference>
<keyword evidence="7" id="KW-1185">Reference proteome</keyword>
<feature type="domain" description="ABC transporter" evidence="5">
    <location>
        <begin position="34"/>
        <end position="313"/>
    </location>
</feature>
<dbReference type="GO" id="GO:0016887">
    <property type="term" value="F:ATP hydrolysis activity"/>
    <property type="evidence" value="ECO:0007669"/>
    <property type="project" value="InterPro"/>
</dbReference>
<evidence type="ECO:0000256" key="1">
    <source>
        <dbReference type="ARBA" id="ARBA00005417"/>
    </source>
</evidence>
<dbReference type="Proteomes" id="UP000297245">
    <property type="component" value="Unassembled WGS sequence"/>
</dbReference>
<dbReference type="AlphaFoldDB" id="A0A4V4HBI7"/>
<reference evidence="6 7" key="1">
    <citation type="journal article" date="2019" name="Nat. Ecol. Evol.">
        <title>Megaphylogeny resolves global patterns of mushroom evolution.</title>
        <authorList>
            <person name="Varga T."/>
            <person name="Krizsan K."/>
            <person name="Foldi C."/>
            <person name="Dima B."/>
            <person name="Sanchez-Garcia M."/>
            <person name="Sanchez-Ramirez S."/>
            <person name="Szollosi G.J."/>
            <person name="Szarkandi J.G."/>
            <person name="Papp V."/>
            <person name="Albert L."/>
            <person name="Andreopoulos W."/>
            <person name="Angelini C."/>
            <person name="Antonin V."/>
            <person name="Barry K.W."/>
            <person name="Bougher N.L."/>
            <person name="Buchanan P."/>
            <person name="Buyck B."/>
            <person name="Bense V."/>
            <person name="Catcheside P."/>
            <person name="Chovatia M."/>
            <person name="Cooper J."/>
            <person name="Damon W."/>
            <person name="Desjardin D."/>
            <person name="Finy P."/>
            <person name="Geml J."/>
            <person name="Haridas S."/>
            <person name="Hughes K."/>
            <person name="Justo A."/>
            <person name="Karasinski D."/>
            <person name="Kautmanova I."/>
            <person name="Kiss B."/>
            <person name="Kocsube S."/>
            <person name="Kotiranta H."/>
            <person name="LaButti K.M."/>
            <person name="Lechner B.E."/>
            <person name="Liimatainen K."/>
            <person name="Lipzen A."/>
            <person name="Lukacs Z."/>
            <person name="Mihaltcheva S."/>
            <person name="Morgado L.N."/>
            <person name="Niskanen T."/>
            <person name="Noordeloos M.E."/>
            <person name="Ohm R.A."/>
            <person name="Ortiz-Santana B."/>
            <person name="Ovrebo C."/>
            <person name="Racz N."/>
            <person name="Riley R."/>
            <person name="Savchenko A."/>
            <person name="Shiryaev A."/>
            <person name="Soop K."/>
            <person name="Spirin V."/>
            <person name="Szebenyi C."/>
            <person name="Tomsovsky M."/>
            <person name="Tulloss R.E."/>
            <person name="Uehling J."/>
            <person name="Grigoriev I.V."/>
            <person name="Vagvolgyi C."/>
            <person name="Papp T."/>
            <person name="Martin F.M."/>
            <person name="Miettinen O."/>
            <person name="Hibbett D.S."/>
            <person name="Nagy L.G."/>
        </authorList>
    </citation>
    <scope>NUCLEOTIDE SEQUENCE [LARGE SCALE GENOMIC DNA]</scope>
    <source>
        <strain evidence="6 7">CBS 962.96</strain>
    </source>
</reference>
<dbReference type="InterPro" id="IPR027417">
    <property type="entry name" value="P-loop_NTPase"/>
</dbReference>
<dbReference type="InterPro" id="IPR003439">
    <property type="entry name" value="ABC_transporter-like_ATP-bd"/>
</dbReference>
<keyword evidence="6" id="KW-0378">Hydrolase</keyword>
<proteinExistence type="inferred from homology"/>
<dbReference type="SMART" id="SM00382">
    <property type="entry name" value="AAA"/>
    <property type="match status" value="1"/>
</dbReference>
<dbReference type="Pfam" id="PF00005">
    <property type="entry name" value="ABC_tran"/>
    <property type="match status" value="2"/>
</dbReference>
<dbReference type="InterPro" id="IPR003593">
    <property type="entry name" value="AAA+_ATPase"/>
</dbReference>
<comment type="similarity">
    <text evidence="1">Belongs to the ABC transporter superfamily.</text>
</comment>
<dbReference type="PANTHER" id="PTHR43117:SF4">
    <property type="entry name" value="OSMOPROTECTANT IMPORT ATP-BINDING PROTEIN OSMV"/>
    <property type="match status" value="1"/>
</dbReference>
<protein>
    <submittedName>
        <fullName evidence="6">P-loop containing nucleoside triphosphate hydrolase protein</fullName>
    </submittedName>
</protein>
<dbReference type="Gene3D" id="3.40.50.300">
    <property type="entry name" value="P-loop containing nucleotide triphosphate hydrolases"/>
    <property type="match status" value="2"/>
</dbReference>
<keyword evidence="4" id="KW-0067">ATP-binding</keyword>
<gene>
    <name evidence="6" type="ORF">K435DRAFT_810633</name>
</gene>
<keyword evidence="2" id="KW-0813">Transport</keyword>
<name>A0A4V4HBI7_DENBC</name>
<evidence type="ECO:0000313" key="6">
    <source>
        <dbReference type="EMBL" id="THU79545.1"/>
    </source>
</evidence>
<dbReference type="OrthoDB" id="10255969at2759"/>
<evidence type="ECO:0000256" key="3">
    <source>
        <dbReference type="ARBA" id="ARBA00022741"/>
    </source>
</evidence>
<evidence type="ECO:0000256" key="4">
    <source>
        <dbReference type="ARBA" id="ARBA00022840"/>
    </source>
</evidence>
<keyword evidence="3" id="KW-0547">Nucleotide-binding</keyword>
<dbReference type="PANTHER" id="PTHR43117">
    <property type="entry name" value="OSMOPROTECTANT IMPORT ATP-BINDING PROTEIN OSMV"/>
    <property type="match status" value="1"/>
</dbReference>
<evidence type="ECO:0000256" key="2">
    <source>
        <dbReference type="ARBA" id="ARBA00022448"/>
    </source>
</evidence>
<dbReference type="EMBL" id="ML180013">
    <property type="protein sequence ID" value="THU79545.1"/>
    <property type="molecule type" value="Genomic_DNA"/>
</dbReference>
<sequence>MLTYSQQVAHLKPNWIYATRRCLSQSNKNVLINVPKANVYRFGDVNSSTPVFRGLEWLVQEGESWAIVGSGSGEKSALFKMLLGHLRISPHPPPPGGLFPFLSETQSDPLQSISVVSFGNRRRTSGGAFYDYSARYGAVQEEDRITLRQNMFPETLPREKMPYEDDSMVEEERPILLSEKERRVFDELVGKMGLESFLDLPMIALSNGQTRRARILKAIMTKPKPELLLLDEPLNQYFCLAGLDVNARPKLLDVLHSLHRARSPRVIMGLRTQDNIPDWITHVALVKGNRITAGDKTRVMQAELERSQKQDLVNSQRSVSQTMKTGDIVVDLQNVRVQYQERKVLNNLNWQIRQGERWHLQGENGSGKTTLLSLLTGDHPQSYTQLASTSSHLHLFGKPRSRIPTPQLQSMIGVLSPEIFDAFPRRLNMSVWDVIGTGFDGGYVPKGKRGVGTGVMDTLTEEDIDFRVRRVEEVLEHLGPEAWARERREIDPESLDSDAQKPLQNKAFAAKPFVDLSIGGQRMVLLMRALVGRAKLVLLDEVWSGMDESMVRVARRYLRSGGVGDEQAVVVITHWEEEVPWTVEDGLKRFKLDKGEGRVF</sequence>
<accession>A0A4V4HBI7</accession>